<keyword evidence="4" id="KW-1185">Reference proteome</keyword>
<dbReference type="PANTHER" id="PTHR46268">
    <property type="entry name" value="STRESS RESPONSE PROTEIN NHAX"/>
    <property type="match status" value="1"/>
</dbReference>
<evidence type="ECO:0000256" key="1">
    <source>
        <dbReference type="ARBA" id="ARBA00008791"/>
    </source>
</evidence>
<name>A0A7H0HH78_9BURK</name>
<dbReference type="InterPro" id="IPR006015">
    <property type="entry name" value="Universal_stress_UspA"/>
</dbReference>
<sequence>MFKHILIPTDGSALSDSAVTRGMRLAREARARVTALYAMPEYQVLTYDAGMMGDTRELFETQTRARADTILGHVKHIADEEGVPCDLVAVANDRPYDAIIHTARERGCDLILMASHGRRGIEGFLLGSETHKVLTHSKIPVLVHR</sequence>
<dbReference type="CDD" id="cd00293">
    <property type="entry name" value="USP-like"/>
    <property type="match status" value="1"/>
</dbReference>
<dbReference type="Gene3D" id="3.40.50.620">
    <property type="entry name" value="HUPs"/>
    <property type="match status" value="1"/>
</dbReference>
<dbReference type="KEGG" id="amon:H9L24_02695"/>
<dbReference type="InterPro" id="IPR006016">
    <property type="entry name" value="UspA"/>
</dbReference>
<evidence type="ECO:0000313" key="3">
    <source>
        <dbReference type="EMBL" id="QNP59894.1"/>
    </source>
</evidence>
<dbReference type="EMBL" id="CP060790">
    <property type="protein sequence ID" value="QNP59894.1"/>
    <property type="molecule type" value="Genomic_DNA"/>
</dbReference>
<proteinExistence type="inferred from homology"/>
<protein>
    <submittedName>
        <fullName evidence="3">Universal stress protein</fullName>
    </submittedName>
</protein>
<dbReference type="RefSeq" id="WP_187736875.1">
    <property type="nucleotide sequence ID" value="NZ_CP060790.1"/>
</dbReference>
<reference evidence="3 4" key="1">
    <citation type="submission" date="2020-08" db="EMBL/GenBank/DDBJ databases">
        <title>Genome sequence of Acidovorax monticola KACC 19171T.</title>
        <authorList>
            <person name="Hyun D.-W."/>
            <person name="Bae J.-W."/>
        </authorList>
    </citation>
    <scope>NUCLEOTIDE SEQUENCE [LARGE SCALE GENOMIC DNA]</scope>
    <source>
        <strain evidence="3 4">KACC 19171</strain>
    </source>
</reference>
<comment type="similarity">
    <text evidence="1">Belongs to the universal stress protein A family.</text>
</comment>
<dbReference type="PRINTS" id="PR01438">
    <property type="entry name" value="UNVRSLSTRESS"/>
</dbReference>
<dbReference type="Pfam" id="PF00582">
    <property type="entry name" value="Usp"/>
    <property type="match status" value="1"/>
</dbReference>
<accession>A0A7H0HH78</accession>
<dbReference type="InterPro" id="IPR014729">
    <property type="entry name" value="Rossmann-like_a/b/a_fold"/>
</dbReference>
<evidence type="ECO:0000313" key="4">
    <source>
        <dbReference type="Proteomes" id="UP000516057"/>
    </source>
</evidence>
<dbReference type="Proteomes" id="UP000516057">
    <property type="component" value="Chromosome"/>
</dbReference>
<dbReference type="AlphaFoldDB" id="A0A7H0HH78"/>
<evidence type="ECO:0000259" key="2">
    <source>
        <dbReference type="Pfam" id="PF00582"/>
    </source>
</evidence>
<feature type="domain" description="UspA" evidence="2">
    <location>
        <begin position="1"/>
        <end position="143"/>
    </location>
</feature>
<organism evidence="3 4">
    <name type="scientific">Paenacidovorax monticola</name>
    <dbReference type="NCBI Taxonomy" id="1926868"/>
    <lineage>
        <taxon>Bacteria</taxon>
        <taxon>Pseudomonadati</taxon>
        <taxon>Pseudomonadota</taxon>
        <taxon>Betaproteobacteria</taxon>
        <taxon>Burkholderiales</taxon>
        <taxon>Comamonadaceae</taxon>
        <taxon>Paenacidovorax</taxon>
    </lineage>
</organism>
<gene>
    <name evidence="3" type="ORF">H9L24_02695</name>
</gene>
<dbReference type="PANTHER" id="PTHR46268:SF15">
    <property type="entry name" value="UNIVERSAL STRESS PROTEIN HP_0031"/>
    <property type="match status" value="1"/>
</dbReference>
<dbReference type="SUPFAM" id="SSF52402">
    <property type="entry name" value="Adenine nucleotide alpha hydrolases-like"/>
    <property type="match status" value="1"/>
</dbReference>